<keyword evidence="3" id="KW-1185">Reference proteome</keyword>
<dbReference type="Proteomes" id="UP000327493">
    <property type="component" value="Chromosome 15"/>
</dbReference>
<name>A0A5J5CW42_9PERO</name>
<evidence type="ECO:0000313" key="2">
    <source>
        <dbReference type="EMBL" id="KAA8584810.1"/>
    </source>
</evidence>
<comment type="caution">
    <text evidence="2">The sequence shown here is derived from an EMBL/GenBank/DDBJ whole genome shotgun (WGS) entry which is preliminary data.</text>
</comment>
<reference evidence="2 3" key="1">
    <citation type="submission" date="2019-08" db="EMBL/GenBank/DDBJ databases">
        <title>A chromosome-level genome assembly, high-density linkage maps, and genome scans reveal the genomic architecture of hybrid incompatibilities underlying speciation via character displacement in darters (Percidae: Etheostominae).</title>
        <authorList>
            <person name="Moran R.L."/>
            <person name="Catchen J.M."/>
            <person name="Fuller R.C."/>
        </authorList>
    </citation>
    <scope>NUCLEOTIDE SEQUENCE [LARGE SCALE GENOMIC DNA]</scope>
    <source>
        <strain evidence="2">EspeVRDwgs_2016</strain>
        <tissue evidence="2">Muscle</tissue>
    </source>
</reference>
<evidence type="ECO:0000313" key="3">
    <source>
        <dbReference type="Proteomes" id="UP000327493"/>
    </source>
</evidence>
<protein>
    <submittedName>
        <fullName evidence="2">Uncharacterized protein</fullName>
    </submittedName>
</protein>
<dbReference type="AlphaFoldDB" id="A0A5J5CW42"/>
<organism evidence="2 3">
    <name type="scientific">Etheostoma spectabile</name>
    <name type="common">orangethroat darter</name>
    <dbReference type="NCBI Taxonomy" id="54343"/>
    <lineage>
        <taxon>Eukaryota</taxon>
        <taxon>Metazoa</taxon>
        <taxon>Chordata</taxon>
        <taxon>Craniata</taxon>
        <taxon>Vertebrata</taxon>
        <taxon>Euteleostomi</taxon>
        <taxon>Actinopterygii</taxon>
        <taxon>Neopterygii</taxon>
        <taxon>Teleostei</taxon>
        <taxon>Neoteleostei</taxon>
        <taxon>Acanthomorphata</taxon>
        <taxon>Eupercaria</taxon>
        <taxon>Perciformes</taxon>
        <taxon>Percoidei</taxon>
        <taxon>Percidae</taxon>
        <taxon>Etheostomatinae</taxon>
        <taxon>Etheostoma</taxon>
    </lineage>
</organism>
<evidence type="ECO:0000256" key="1">
    <source>
        <dbReference type="SAM" id="MobiDB-lite"/>
    </source>
</evidence>
<feature type="non-terminal residue" evidence="2">
    <location>
        <position position="137"/>
    </location>
</feature>
<gene>
    <name evidence="2" type="ORF">FQN60_003504</name>
</gene>
<feature type="region of interest" description="Disordered" evidence="1">
    <location>
        <begin position="110"/>
        <end position="137"/>
    </location>
</feature>
<accession>A0A5J5CW42</accession>
<dbReference type="EMBL" id="VOFY01000015">
    <property type="protein sequence ID" value="KAA8584810.1"/>
    <property type="molecule type" value="Genomic_DNA"/>
</dbReference>
<sequence>MERGREEDRKAGTAAVKSARFRRGPSVEVALCLLWRIPKPQYMPAVQSRGAASRQYRVASGGDITRTARWPRCSGKPQVRCLIGVGKRTQSGTCLWTGLWFTTQPPRLTGRPRSWCGSPPSAMALRRPVSGRSAARR</sequence>
<proteinExistence type="predicted"/>